<dbReference type="EMBL" id="JBHLXE010000027">
    <property type="protein sequence ID" value="MFC0179035.1"/>
    <property type="molecule type" value="Genomic_DNA"/>
</dbReference>
<sequence>MSNKKNLNLANSIFEGFNDRNGLMICGYEWGESDETSTEPFDNNEPNECTFSNKVPRYGDVANKWKYDLMIRNWFDIWGHSLDREGNGGDFDKSILQTNWALGSRKKSAGINYYLSDENINNFITHVEILQPTLILFMGSQLLTRVLRNWKARDQFVPIMGDEIAPRETIRMDGYSGALAYLSKYEKCTVIGLPHPSGARGITNEYITYIGKYMTPILNEFKRSNQLKWNANK</sequence>
<evidence type="ECO:0000313" key="2">
    <source>
        <dbReference type="Proteomes" id="UP001589758"/>
    </source>
</evidence>
<gene>
    <name evidence="1" type="ORF">ACFFIT_02815</name>
</gene>
<dbReference type="Proteomes" id="UP001589758">
    <property type="component" value="Unassembled WGS sequence"/>
</dbReference>
<dbReference type="RefSeq" id="WP_385876129.1">
    <property type="nucleotide sequence ID" value="NZ_JBHLXE010000027.1"/>
</dbReference>
<protein>
    <recommendedName>
        <fullName evidence="3">Uracil-DNA glycosylase-like domain-containing protein</fullName>
    </recommendedName>
</protein>
<keyword evidence="2" id="KW-1185">Reference proteome</keyword>
<organism evidence="1 2">
    <name type="scientific">Thorsellia kenyensis</name>
    <dbReference type="NCBI Taxonomy" id="1549888"/>
    <lineage>
        <taxon>Bacteria</taxon>
        <taxon>Pseudomonadati</taxon>
        <taxon>Pseudomonadota</taxon>
        <taxon>Gammaproteobacteria</taxon>
        <taxon>Enterobacterales</taxon>
        <taxon>Thorselliaceae</taxon>
        <taxon>Thorsellia</taxon>
    </lineage>
</organism>
<evidence type="ECO:0008006" key="3">
    <source>
        <dbReference type="Google" id="ProtNLM"/>
    </source>
</evidence>
<evidence type="ECO:0000313" key="1">
    <source>
        <dbReference type="EMBL" id="MFC0179035.1"/>
    </source>
</evidence>
<reference evidence="1 2" key="1">
    <citation type="submission" date="2024-09" db="EMBL/GenBank/DDBJ databases">
        <authorList>
            <person name="Sun Q."/>
            <person name="Mori K."/>
        </authorList>
    </citation>
    <scope>NUCLEOTIDE SEQUENCE [LARGE SCALE GENOMIC DNA]</scope>
    <source>
        <strain evidence="1 2">CCM 8545</strain>
    </source>
</reference>
<comment type="caution">
    <text evidence="1">The sequence shown here is derived from an EMBL/GenBank/DDBJ whole genome shotgun (WGS) entry which is preliminary data.</text>
</comment>
<proteinExistence type="predicted"/>
<accession>A0ABV6CAB8</accession>
<name>A0ABV6CAB8_9GAMM</name>